<name>A0A2R8BM54_9RHOB</name>
<dbReference type="InterPro" id="IPR010982">
    <property type="entry name" value="Lambda_DNA-bd_dom_sf"/>
</dbReference>
<dbReference type="InterPro" id="IPR001387">
    <property type="entry name" value="Cro/C1-type_HTH"/>
</dbReference>
<proteinExistence type="predicted"/>
<dbReference type="InterPro" id="IPR050807">
    <property type="entry name" value="TransReg_Diox_bact_type"/>
</dbReference>
<reference evidence="3 4" key="1">
    <citation type="submission" date="2018-03" db="EMBL/GenBank/DDBJ databases">
        <authorList>
            <person name="Keele B.F."/>
        </authorList>
    </citation>
    <scope>NUCLEOTIDE SEQUENCE [LARGE SCALE GENOMIC DNA]</scope>
    <source>
        <strain evidence="3 4">CECT 8626</strain>
    </source>
</reference>
<dbReference type="CDD" id="cd00093">
    <property type="entry name" value="HTH_XRE"/>
    <property type="match status" value="1"/>
</dbReference>
<dbReference type="PANTHER" id="PTHR46797:SF19">
    <property type="entry name" value="BLL2473 PROTEIN"/>
    <property type="match status" value="1"/>
</dbReference>
<gene>
    <name evidence="3" type="primary">sutR_5</name>
    <name evidence="3" type="ORF">DEA8626_03472</name>
</gene>
<dbReference type="Proteomes" id="UP000244924">
    <property type="component" value="Unassembled WGS sequence"/>
</dbReference>
<dbReference type="CDD" id="cd02209">
    <property type="entry name" value="cupin_XRE_C"/>
    <property type="match status" value="1"/>
</dbReference>
<dbReference type="GO" id="GO:0005829">
    <property type="term" value="C:cytosol"/>
    <property type="evidence" value="ECO:0007669"/>
    <property type="project" value="TreeGrafter"/>
</dbReference>
<dbReference type="OrthoDB" id="9814751at2"/>
<dbReference type="RefSeq" id="WP_108854421.1">
    <property type="nucleotide sequence ID" value="NZ_OMOQ01000003.1"/>
</dbReference>
<evidence type="ECO:0000259" key="2">
    <source>
        <dbReference type="PROSITE" id="PS50943"/>
    </source>
</evidence>
<organism evidence="3 4">
    <name type="scientific">Albidovulum aquaemixtae</name>
    <dbReference type="NCBI Taxonomy" id="1542388"/>
    <lineage>
        <taxon>Bacteria</taxon>
        <taxon>Pseudomonadati</taxon>
        <taxon>Pseudomonadota</taxon>
        <taxon>Alphaproteobacteria</taxon>
        <taxon>Rhodobacterales</taxon>
        <taxon>Paracoccaceae</taxon>
        <taxon>Albidovulum</taxon>
    </lineage>
</organism>
<dbReference type="InterPro" id="IPR011051">
    <property type="entry name" value="RmlC_Cupin_sf"/>
</dbReference>
<evidence type="ECO:0000313" key="3">
    <source>
        <dbReference type="EMBL" id="SPH24420.1"/>
    </source>
</evidence>
<dbReference type="PROSITE" id="PS50943">
    <property type="entry name" value="HTH_CROC1"/>
    <property type="match status" value="1"/>
</dbReference>
<keyword evidence="4" id="KW-1185">Reference proteome</keyword>
<dbReference type="Gene3D" id="2.60.120.10">
    <property type="entry name" value="Jelly Rolls"/>
    <property type="match status" value="1"/>
</dbReference>
<protein>
    <submittedName>
        <fullName evidence="3">HTH-type transcriptional regulator SutR</fullName>
    </submittedName>
</protein>
<dbReference type="Pfam" id="PF07883">
    <property type="entry name" value="Cupin_2"/>
    <property type="match status" value="1"/>
</dbReference>
<dbReference type="Gene3D" id="1.10.260.40">
    <property type="entry name" value="lambda repressor-like DNA-binding domains"/>
    <property type="match status" value="1"/>
</dbReference>
<dbReference type="PANTHER" id="PTHR46797">
    <property type="entry name" value="HTH-TYPE TRANSCRIPTIONAL REGULATOR"/>
    <property type="match status" value="1"/>
</dbReference>
<dbReference type="InterPro" id="IPR013096">
    <property type="entry name" value="Cupin_2"/>
</dbReference>
<dbReference type="InterPro" id="IPR014710">
    <property type="entry name" value="RmlC-like_jellyroll"/>
</dbReference>
<dbReference type="AlphaFoldDB" id="A0A2R8BM54"/>
<evidence type="ECO:0000313" key="4">
    <source>
        <dbReference type="Proteomes" id="UP000244924"/>
    </source>
</evidence>
<evidence type="ECO:0000256" key="1">
    <source>
        <dbReference type="ARBA" id="ARBA00023125"/>
    </source>
</evidence>
<dbReference type="SUPFAM" id="SSF51182">
    <property type="entry name" value="RmlC-like cupins"/>
    <property type="match status" value="1"/>
</dbReference>
<dbReference type="GO" id="GO:0003677">
    <property type="term" value="F:DNA binding"/>
    <property type="evidence" value="ECO:0007669"/>
    <property type="project" value="UniProtKB-KW"/>
</dbReference>
<accession>A0A2R8BM54</accession>
<keyword evidence="1" id="KW-0238">DNA-binding</keyword>
<sequence length="197" mass="21857">MVSETLNDRLSAYRIGQKIRDLRTTKGLGLIQLGEHSGLSAGMLSKIERGQHFPTLPTLMRIAMVFGVGLEHFFAEGEDVPIVEIVRRKDRLRLPNVPDGSPSFFFESLDFPVTERRIEAYLAQFLASAPIPAPHCHSGVEVIYVMSGTLGLNIHGKTHRLEAGDSMYFESDFEHSYTCLGNEPCEAIVVVGADLIR</sequence>
<dbReference type="GO" id="GO:0003700">
    <property type="term" value="F:DNA-binding transcription factor activity"/>
    <property type="evidence" value="ECO:0007669"/>
    <property type="project" value="TreeGrafter"/>
</dbReference>
<dbReference type="SUPFAM" id="SSF47413">
    <property type="entry name" value="lambda repressor-like DNA-binding domains"/>
    <property type="match status" value="1"/>
</dbReference>
<dbReference type="Pfam" id="PF13560">
    <property type="entry name" value="HTH_31"/>
    <property type="match status" value="1"/>
</dbReference>
<dbReference type="EMBL" id="OMOQ01000003">
    <property type="protein sequence ID" value="SPH24420.1"/>
    <property type="molecule type" value="Genomic_DNA"/>
</dbReference>
<feature type="domain" description="HTH cro/C1-type" evidence="2">
    <location>
        <begin position="19"/>
        <end position="73"/>
    </location>
</feature>
<dbReference type="SMART" id="SM00530">
    <property type="entry name" value="HTH_XRE"/>
    <property type="match status" value="1"/>
</dbReference>